<dbReference type="Pfam" id="PF01636">
    <property type="entry name" value="APH"/>
    <property type="match status" value="1"/>
</dbReference>
<feature type="domain" description="Aminoglycoside phosphotransferase" evidence="2">
    <location>
        <begin position="357"/>
        <end position="428"/>
    </location>
</feature>
<reference evidence="3 4" key="1">
    <citation type="journal article" date="2011" name="Arch. Virol.">
        <title>The complete genome sequence of a novel T4-like bacteriophage, IME08.</title>
        <authorList>
            <person name="Jiang H."/>
            <person name="Jiang X."/>
            <person name="Wang S."/>
            <person name="Li C."/>
            <person name="Chen B."/>
            <person name="An X."/>
            <person name="Mi Z."/>
            <person name="Chen J."/>
            <person name="Tong Y."/>
        </authorList>
    </citation>
    <scope>NUCLEOTIDE SEQUENCE [LARGE SCALE GENOMIC DNA]</scope>
</reference>
<dbReference type="Proteomes" id="UP000201129">
    <property type="component" value="Segment"/>
</dbReference>
<evidence type="ECO:0008006" key="5">
    <source>
        <dbReference type="Google" id="ProtNLM"/>
    </source>
</evidence>
<dbReference type="InterPro" id="IPR002575">
    <property type="entry name" value="Aminoglycoside_PTrfase"/>
</dbReference>
<organism evidence="3 4">
    <name type="scientific">Escherichia phage IME08</name>
    <dbReference type="NCBI Taxonomy" id="698728"/>
    <lineage>
        <taxon>Viruses</taxon>
        <taxon>Duplodnaviria</taxon>
        <taxon>Heunggongvirae</taxon>
        <taxon>Uroviricota</taxon>
        <taxon>Caudoviricetes</taxon>
        <taxon>Pantevenvirales</taxon>
        <taxon>Straboviridae</taxon>
        <taxon>Tevenvirinae</taxon>
        <taxon>Dhakavirus</taxon>
        <taxon>Dhakavirus ime08</taxon>
    </lineage>
</organism>
<keyword evidence="4" id="KW-1185">Reference proteome</keyword>
<accession>D7RM56</accession>
<protein>
    <recommendedName>
        <fullName evidence="5">Nucleotidyl transferase domain-containing protein</fullName>
    </recommendedName>
</protein>
<dbReference type="EMBL" id="HM071924">
    <property type="protein sequence ID" value="ADI55372.1"/>
    <property type="molecule type" value="Genomic_DNA"/>
</dbReference>
<dbReference type="RefSeq" id="YP_003734193.1">
    <property type="nucleotide sequence ID" value="NC_014260.1"/>
</dbReference>
<dbReference type="InterPro" id="IPR011009">
    <property type="entry name" value="Kinase-like_dom_sf"/>
</dbReference>
<evidence type="ECO:0000259" key="1">
    <source>
        <dbReference type="Pfam" id="PF00483"/>
    </source>
</evidence>
<dbReference type="Gene3D" id="3.90.550.10">
    <property type="entry name" value="Spore Coat Polysaccharide Biosynthesis Protein SpsA, Chain A"/>
    <property type="match status" value="1"/>
</dbReference>
<dbReference type="Pfam" id="PF00483">
    <property type="entry name" value="NTP_transferase"/>
    <property type="match status" value="1"/>
</dbReference>
<feature type="domain" description="Nucleotidyl transferase" evidence="1">
    <location>
        <begin position="14"/>
        <end position="109"/>
    </location>
</feature>
<sequence length="568" mass="64805">MMYLHSLEEQIMKKVVILGAGLGSRLYPITNEIPKVLVNYKQHTVLKHLYDLYSNQSDEIILVIHSKFNDLVKGYIKSINMITSDKPKFTIRNVDVANGSAHAIDCIAEDIIGHNVLFNWCDIIPEGHKVEWDNDYCYTYGTDCRFTFEEPYLREIGTGGGVVGLYQVANWTGFNGSNYGEDLADNLDSMVHLTERKLDFVVDVGDKLKLAKAHEDSEINREFNKLEFTENLAIKVPTNELGKEIQSKEINWYNSIDSEFVPSIVDFAPGEFIKMERIFGRTMADAYRFMSKETKVLMVYKVISALRSFGGTIDNPSDEQWYSDVKKEVLDKVLIRNASIAGLIEGFAPQGITHVNDFKVGDPEKLLRHALEILSEHKEPYQLIHGDPHYSNIMLSDEGDIKIIDPRGYFGNSSKGPAIYDEAKVLYSIDGYDKFNSDPLWGGLTRNGTRVFVDIEKVMPLDDIPMCTFKHKLWIAVIWMALAGYFKNNPLKALGAYYNGLYQLSVLLKRHPRKRKLITGEFVDEVRDPITAQIITRCPDKWVLLDQETGVKYKPTGSTELHKQWKKI</sequence>
<dbReference type="InterPro" id="IPR029044">
    <property type="entry name" value="Nucleotide-diphossugar_trans"/>
</dbReference>
<evidence type="ECO:0000313" key="3">
    <source>
        <dbReference type="EMBL" id="ADI55372.1"/>
    </source>
</evidence>
<evidence type="ECO:0000313" key="4">
    <source>
        <dbReference type="Proteomes" id="UP000201129"/>
    </source>
</evidence>
<evidence type="ECO:0000259" key="2">
    <source>
        <dbReference type="Pfam" id="PF01636"/>
    </source>
</evidence>
<dbReference type="KEGG" id="vg:9384626"/>
<dbReference type="GeneID" id="9384626"/>
<name>D7RM56_9CAUD</name>
<dbReference type="SUPFAM" id="SSF56112">
    <property type="entry name" value="Protein kinase-like (PK-like)"/>
    <property type="match status" value="1"/>
</dbReference>
<dbReference type="InterPro" id="IPR005835">
    <property type="entry name" value="NTP_transferase_dom"/>
</dbReference>
<dbReference type="OrthoDB" id="1088at10239"/>
<reference evidence="3 4" key="2">
    <citation type="journal article" date="2011" name="Virol. J.">
        <title>Sequence characteristics of T4-like bacteriophage IME08 benome termini revealed by high throughput sequencing.</title>
        <authorList>
            <person name="Jiang X."/>
            <person name="Jiang H."/>
            <person name="Li C."/>
            <person name="Wang S."/>
            <person name="Mi Z."/>
            <person name="An X."/>
            <person name="Chen J."/>
            <person name="Tong Y."/>
        </authorList>
    </citation>
    <scope>NUCLEOTIDE SEQUENCE [LARGE SCALE GENOMIC DNA]</scope>
</reference>
<dbReference type="SUPFAM" id="SSF53448">
    <property type="entry name" value="Nucleotide-diphospho-sugar transferases"/>
    <property type="match status" value="1"/>
</dbReference>
<proteinExistence type="predicted"/>